<keyword evidence="1" id="KW-0328">Glycosyltransferase</keyword>
<dbReference type="EC" id="2.4.-.-" evidence="1"/>
<proteinExistence type="predicted"/>
<evidence type="ECO:0000313" key="2">
    <source>
        <dbReference type="Proteomes" id="UP001631969"/>
    </source>
</evidence>
<sequence>MSRKYWMAFSFILIFIYLLLSLYDSNINYLILASAIFLFGITQCLMKTDMKMIIIFLLLIASVYFIFIPSFSPVDEDAHFDYIMHIVRHRDIPTLFDKIDLDYISQTSNLINAPTGTIQYEAVHPPLYYLMAAVIALFSSHVTVSFYMIRMLGLICFGLTIYLIIKSYKELVEQKVVSENAPLFYGILILFFMSPGIITRMITISNEHLAVLLCTGIFAFWIKFHFNKRFVHLISFSVLTGMVIITKLTTIFIAAVILLYLLTMDTALKKKVKMMVIFSTICILILAPWILFNLHQYHAFTATKLHVEFVRGLLPSQDLNLGSILQYTTDFLMTYWSPQEVIPRKDPFLFFALTLVVFFFWVLMYAFSKCFSGIQDIIYGKSLSIQTFFSIVFLCNIAMLVLGTYSTNISVMIGRYLYISILPIVFLTYLFITKVVLIQYQRLVLAILLIFICLLSSYNIHTLLNSSNNIPDKIITAHLKDSISSKNFSDPKFKRMLDVHNLNNIPYNLGEKSISFINFEGMKNLISNSADLKLNSLTVNKNNDRGINFLVNNQDPHFTFEIPQHTTSMYDYLLITFTKLQENQIAKGQLFWNNGSGFTEEMSLLFDVSIEGVYILPMGQISGWVNSKFINEIRLDIENVSEFSIDRISLEK</sequence>
<dbReference type="EMBL" id="JBJURJ010000006">
    <property type="protein sequence ID" value="MFM9328690.1"/>
    <property type="molecule type" value="Genomic_DNA"/>
</dbReference>
<keyword evidence="2" id="KW-1185">Reference proteome</keyword>
<dbReference type="Proteomes" id="UP001631969">
    <property type="component" value="Unassembled WGS sequence"/>
</dbReference>
<keyword evidence="1" id="KW-0808">Transferase</keyword>
<gene>
    <name evidence="1" type="ORF">ACI1P1_10360</name>
</gene>
<comment type="caution">
    <text evidence="1">The sequence shown here is derived from an EMBL/GenBank/DDBJ whole genome shotgun (WGS) entry which is preliminary data.</text>
</comment>
<name>A0ACC7NX95_9BACL</name>
<protein>
    <submittedName>
        <fullName evidence="1">ArnT family glycosyltransferase</fullName>
        <ecNumber evidence="1">2.4.-.-</ecNumber>
    </submittedName>
</protein>
<evidence type="ECO:0000313" key="1">
    <source>
        <dbReference type="EMBL" id="MFM9328690.1"/>
    </source>
</evidence>
<organism evidence="1 2">
    <name type="scientific">Paenibacillus mesotrionivorans</name>
    <dbReference type="NCBI Taxonomy" id="3160968"/>
    <lineage>
        <taxon>Bacteria</taxon>
        <taxon>Bacillati</taxon>
        <taxon>Bacillota</taxon>
        <taxon>Bacilli</taxon>
        <taxon>Bacillales</taxon>
        <taxon>Paenibacillaceae</taxon>
        <taxon>Paenibacillus</taxon>
    </lineage>
</organism>
<accession>A0ACC7NX95</accession>
<reference evidence="1" key="1">
    <citation type="submission" date="2024-12" db="EMBL/GenBank/DDBJ databases">
        <authorList>
            <person name="Wu N."/>
        </authorList>
    </citation>
    <scope>NUCLEOTIDE SEQUENCE</scope>
    <source>
        <strain evidence="1">P15</strain>
    </source>
</reference>